<protein>
    <submittedName>
        <fullName evidence="5">Heat shock protein homolog pss1-like</fullName>
    </submittedName>
</protein>
<dbReference type="FunFam" id="3.90.640.10:FF:000004">
    <property type="entry name" value="Heat shock 70 kDa protein 4"/>
    <property type="match status" value="1"/>
</dbReference>
<keyword evidence="2" id="KW-0547">Nucleotide-binding</keyword>
<dbReference type="GO" id="GO:0005829">
    <property type="term" value="C:cytosol"/>
    <property type="evidence" value="ECO:0007669"/>
    <property type="project" value="TreeGrafter"/>
</dbReference>
<organism evidence="4 5">
    <name type="scientific">Dermatophagoides pteronyssinus</name>
    <name type="common">European house dust mite</name>
    <dbReference type="NCBI Taxonomy" id="6956"/>
    <lineage>
        <taxon>Eukaryota</taxon>
        <taxon>Metazoa</taxon>
        <taxon>Ecdysozoa</taxon>
        <taxon>Arthropoda</taxon>
        <taxon>Chelicerata</taxon>
        <taxon>Arachnida</taxon>
        <taxon>Acari</taxon>
        <taxon>Acariformes</taxon>
        <taxon>Sarcoptiformes</taxon>
        <taxon>Astigmata</taxon>
        <taxon>Psoroptidia</taxon>
        <taxon>Analgoidea</taxon>
        <taxon>Pyroglyphidae</taxon>
        <taxon>Dermatophagoidinae</taxon>
        <taxon>Dermatophagoides</taxon>
    </lineage>
</organism>
<dbReference type="GO" id="GO:0005524">
    <property type="term" value="F:ATP binding"/>
    <property type="evidence" value="ECO:0007669"/>
    <property type="project" value="UniProtKB-KW"/>
</dbReference>
<accession>A0A6P6Y9R1</accession>
<comment type="similarity">
    <text evidence="1">Belongs to the heat shock protein 70 family.</text>
</comment>
<dbReference type="PANTHER" id="PTHR45639">
    <property type="entry name" value="HSC70CB, ISOFORM G-RELATED"/>
    <property type="match status" value="1"/>
</dbReference>
<evidence type="ECO:0000256" key="2">
    <source>
        <dbReference type="ARBA" id="ARBA00022741"/>
    </source>
</evidence>
<dbReference type="Gene3D" id="3.30.420.40">
    <property type="match status" value="2"/>
</dbReference>
<keyword evidence="3" id="KW-0067">ATP-binding</keyword>
<proteinExistence type="inferred from homology"/>
<evidence type="ECO:0000256" key="3">
    <source>
        <dbReference type="ARBA" id="ARBA00022840"/>
    </source>
</evidence>
<reference evidence="5" key="1">
    <citation type="submission" date="2025-08" db="UniProtKB">
        <authorList>
            <consortium name="RefSeq"/>
        </authorList>
    </citation>
    <scope>IDENTIFICATION</scope>
    <source>
        <strain evidence="5">Airmid</strain>
    </source>
</reference>
<dbReference type="Gene3D" id="3.30.30.30">
    <property type="match status" value="1"/>
</dbReference>
<evidence type="ECO:0000313" key="4">
    <source>
        <dbReference type="Proteomes" id="UP000515146"/>
    </source>
</evidence>
<dbReference type="SUPFAM" id="SSF53067">
    <property type="entry name" value="Actin-like ATPase domain"/>
    <property type="match status" value="2"/>
</dbReference>
<dbReference type="InterPro" id="IPR013126">
    <property type="entry name" value="Hsp_70_fam"/>
</dbReference>
<evidence type="ECO:0000256" key="1">
    <source>
        <dbReference type="ARBA" id="ARBA00007381"/>
    </source>
</evidence>
<dbReference type="OrthoDB" id="434160at2759"/>
<gene>
    <name evidence="5" type="primary">LOC113796153</name>
</gene>
<dbReference type="InterPro" id="IPR043129">
    <property type="entry name" value="ATPase_NBD"/>
</dbReference>
<dbReference type="RefSeq" id="XP_027202193.1">
    <property type="nucleotide sequence ID" value="XM_027346392.1"/>
</dbReference>
<dbReference type="PANTHER" id="PTHR45639:SF4">
    <property type="entry name" value="HSC70CB, ISOFORM G"/>
    <property type="match status" value="1"/>
</dbReference>
<name>A0A6P6Y9R1_DERPT</name>
<dbReference type="KEGG" id="dpte:113796153"/>
<dbReference type="Gene3D" id="3.90.640.10">
    <property type="entry name" value="Actin, Chain A, domain 4"/>
    <property type="match status" value="1"/>
</dbReference>
<dbReference type="GO" id="GO:0005634">
    <property type="term" value="C:nucleus"/>
    <property type="evidence" value="ECO:0007669"/>
    <property type="project" value="TreeGrafter"/>
</dbReference>
<evidence type="ECO:0000313" key="5">
    <source>
        <dbReference type="RefSeq" id="XP_027202193.1"/>
    </source>
</evidence>
<dbReference type="InParanoid" id="A0A6P6Y9R1"/>
<dbReference type="Pfam" id="PF00012">
    <property type="entry name" value="HSP70"/>
    <property type="match status" value="1"/>
</dbReference>
<dbReference type="AlphaFoldDB" id="A0A6P6Y9R1"/>
<dbReference type="Proteomes" id="UP000515146">
    <property type="component" value="Unplaced"/>
</dbReference>
<keyword evidence="4" id="KW-1185">Reference proteome</keyword>
<sequence>MSIIGIDIGTLYTKVASVGKSGIRTLVSYTTKERLVGDAAFSQLSSTYNCSARGFFNLIGATINNNDLIEHESLYTMCRLSLEKENNFVSFNVEKSNSVTAVEILIPFLKKIKIMAEHYLKTPVLGAVIAIPVWFGIPEIDIVKKACVLAGLVCMSTIPHTYATVLDFGFFRRNIMQSENTTRVGFIDIGYSQCSVTVADFTTTGTTVILSIQSNELGCRELDRLLVEHYLQEFNKKFNCDASICKKAIFKLSVALEKVRKVLSANTNTTLNLECFFNDNDFKTTITREEFEQISESYREKLQKFFNFTMARLADIDDRKINSLEVIGGGTRAPFVIKCIESCFSLRLSRTLSSEECVARGAAIKAATLDPRFKVATFNLRHCLDSPVLLLFPKNFSARVAQCATSGIIFSLFYNTTASLKVGKVWNVIDPLKSSGIACFNYPSLYFDYDYLENLDFDQSDCLSQIMSAENLMPIYIEELNEKIIHLEIIHDEKALIIFNEAGAAALYSYNLINGSLELDLINQFEILFSEVIIKTYKNTSHGNYIALIGSENSLKLLKKILYSLEK</sequence>
<dbReference type="PRINTS" id="PR00301">
    <property type="entry name" value="HEATSHOCK70"/>
</dbReference>
<dbReference type="GO" id="GO:0140662">
    <property type="term" value="F:ATP-dependent protein folding chaperone"/>
    <property type="evidence" value="ECO:0007669"/>
    <property type="project" value="InterPro"/>
</dbReference>